<protein>
    <submittedName>
        <fullName evidence="1">Uncharacterized protein</fullName>
    </submittedName>
</protein>
<proteinExistence type="predicted"/>
<dbReference type="OrthoDB" id="2437917at2759"/>
<accession>A0A8H3QRL4</accession>
<dbReference type="EMBL" id="BLAL01000189">
    <property type="protein sequence ID" value="GES89613.1"/>
    <property type="molecule type" value="Genomic_DNA"/>
</dbReference>
<dbReference type="AlphaFoldDB" id="A0A8H3QRL4"/>
<evidence type="ECO:0000313" key="1">
    <source>
        <dbReference type="EMBL" id="GES89613.1"/>
    </source>
</evidence>
<sequence length="637" mass="74257">MSKSHITPEKLVATGSIVPELHYGPYLRLEVMIQLNNNLFIIRIVRNVHSSLQPGYICEGKRQSSGINTSASAAITSVYQSIFDSKTKYAGLSYLGLDQPETAQKLLEGITFHPFIVELENITVFVSCLGKITISNTNKIGYAASLFHKYRRIQSVFYQHINKDFFVITIYQNSQIVAEYKDTSPNAIWNKTGILTSILGDTLFVINHSMTLDKIDQARQKLYSCQLPNQCMLTDWNNEIIMEHLYELYLKRNIRRSVEWRQIFQNWIQQKSNIIELYTHFGKVYDSNYVFQERELHAWCMMLRAAGYTNITPYNKDVSYNEFWTNAPDPEKNREIIAKLYAEGLLSVTSPAGALWDCFRSSYNANSKGIDGKTRILSIIAEKFTYKEIIEQLEVIINGPGCPALEKPIIVRSKMSEVKEKEFQLFFADKTNVNMSSYKIDAKTQLPVLYLKDQKSAFWEKFSATYPNGMKHTSFMFHLQNSCYKYRENLGGLCITCNDYGYQPFENLIELVTINFSNKIQRDQLIHELEWLRCHLKRDYERELFVNENGMADHVDCINHCLLFVFRECMHQHFSRCQECDKIFTLFKDLTDRLDAIHHPKLLEYQEQLICYLAHQTHKAYLNVQFNSILRKLDSYS</sequence>
<evidence type="ECO:0000313" key="2">
    <source>
        <dbReference type="Proteomes" id="UP000615446"/>
    </source>
</evidence>
<reference evidence="1" key="1">
    <citation type="submission" date="2019-10" db="EMBL/GenBank/DDBJ databases">
        <title>Conservation and host-specific expression of non-tandemly repeated heterogenous ribosome RNA gene in arbuscular mycorrhizal fungi.</title>
        <authorList>
            <person name="Maeda T."/>
            <person name="Kobayashi Y."/>
            <person name="Nakagawa T."/>
            <person name="Ezawa T."/>
            <person name="Yamaguchi K."/>
            <person name="Bino T."/>
            <person name="Nishimoto Y."/>
            <person name="Shigenobu S."/>
            <person name="Kawaguchi M."/>
        </authorList>
    </citation>
    <scope>NUCLEOTIDE SEQUENCE</scope>
    <source>
        <strain evidence="1">HR1</strain>
    </source>
</reference>
<organism evidence="1 2">
    <name type="scientific">Rhizophagus clarus</name>
    <dbReference type="NCBI Taxonomy" id="94130"/>
    <lineage>
        <taxon>Eukaryota</taxon>
        <taxon>Fungi</taxon>
        <taxon>Fungi incertae sedis</taxon>
        <taxon>Mucoromycota</taxon>
        <taxon>Glomeromycotina</taxon>
        <taxon>Glomeromycetes</taxon>
        <taxon>Glomerales</taxon>
        <taxon>Glomeraceae</taxon>
        <taxon>Rhizophagus</taxon>
    </lineage>
</organism>
<comment type="caution">
    <text evidence="1">The sequence shown here is derived from an EMBL/GenBank/DDBJ whole genome shotgun (WGS) entry which is preliminary data.</text>
</comment>
<gene>
    <name evidence="1" type="ORF">RCL2_001650400</name>
</gene>
<dbReference type="Proteomes" id="UP000615446">
    <property type="component" value="Unassembled WGS sequence"/>
</dbReference>
<name>A0A8H3QRL4_9GLOM</name>